<accession>A0A1W0E2M3</accession>
<protein>
    <submittedName>
        <fullName evidence="1">Uncharacterized protein</fullName>
    </submittedName>
</protein>
<evidence type="ECO:0000313" key="2">
    <source>
        <dbReference type="Proteomes" id="UP000192758"/>
    </source>
</evidence>
<reference evidence="1 2" key="1">
    <citation type="journal article" date="2017" name="Environ. Microbiol.">
        <title>Decay of the glycolytic pathway and adaptation to intranuclear parasitism within Enterocytozoonidae microsporidia.</title>
        <authorList>
            <person name="Wiredu Boakye D."/>
            <person name="Jaroenlak P."/>
            <person name="Prachumwat A."/>
            <person name="Williams T.A."/>
            <person name="Bateman K.S."/>
            <person name="Itsathitphaisarn O."/>
            <person name="Sritunyalucksana K."/>
            <person name="Paszkiewicz K.H."/>
            <person name="Moore K.A."/>
            <person name="Stentiford G.D."/>
            <person name="Williams B.A."/>
        </authorList>
    </citation>
    <scope>NUCLEOTIDE SEQUENCE [LARGE SCALE GENOMIC DNA]</scope>
    <source>
        <strain evidence="1 2">TH1</strain>
    </source>
</reference>
<proteinExistence type="predicted"/>
<dbReference type="AlphaFoldDB" id="A0A1W0E2M3"/>
<dbReference type="Proteomes" id="UP000192758">
    <property type="component" value="Unassembled WGS sequence"/>
</dbReference>
<sequence>MLLNVFFYKLLKCASNYTDDDLTDPAKLQEEYDKEVLYFQKLRELFNDGTTKDKLLVVYNGLVNETEQNLKISEYNTNLNKNFVDFNLPSVLECTYKLFYFYSTFRRKFKEIISQCFKNVNITDVTPDDFTPETKMNTLYKTPSFDKYKDLEEECFDQMKYMIMNILFISHKFHQFCLHNYDKDSMKSIIPSFYAYDFFLNRALVYFLETTMLYVKNEQQMGMVSASFTFNWTTTTFFYEF</sequence>
<comment type="caution">
    <text evidence="1">The sequence shown here is derived from an EMBL/GenBank/DDBJ whole genome shotgun (WGS) entry which is preliminary data.</text>
</comment>
<keyword evidence="2" id="KW-1185">Reference proteome</keyword>
<evidence type="ECO:0000313" key="1">
    <source>
        <dbReference type="EMBL" id="OQS53462.1"/>
    </source>
</evidence>
<gene>
    <name evidence="1" type="ORF">EHP00_1767</name>
</gene>
<dbReference type="VEuPathDB" id="MicrosporidiaDB:EHP00_1767"/>
<name>A0A1W0E2M3_9MICR</name>
<dbReference type="EMBL" id="MNPJ01000033">
    <property type="protein sequence ID" value="OQS53462.1"/>
    <property type="molecule type" value="Genomic_DNA"/>
</dbReference>
<organism evidence="1 2">
    <name type="scientific">Ecytonucleospora hepatopenaei</name>
    <dbReference type="NCBI Taxonomy" id="646526"/>
    <lineage>
        <taxon>Eukaryota</taxon>
        <taxon>Fungi</taxon>
        <taxon>Fungi incertae sedis</taxon>
        <taxon>Microsporidia</taxon>
        <taxon>Enterocytozoonidae</taxon>
        <taxon>Ecytonucleospora</taxon>
    </lineage>
</organism>